<reference evidence="1 2" key="1">
    <citation type="submission" date="2015-12" db="EMBL/GenBank/DDBJ databases">
        <title>Dictyostelia acquired genes for synthesis and detection of signals that induce cell-type specialization by lateral gene transfer from prokaryotes.</title>
        <authorList>
            <person name="Gloeckner G."/>
            <person name="Schaap P."/>
        </authorList>
    </citation>
    <scope>NUCLEOTIDE SEQUENCE [LARGE SCALE GENOMIC DNA]</scope>
    <source>
        <strain evidence="1 2">TK</strain>
    </source>
</reference>
<protein>
    <submittedName>
        <fullName evidence="1">Putative non-transporter ABC protein</fullName>
    </submittedName>
</protein>
<dbReference type="InterPro" id="IPR050535">
    <property type="entry name" value="DNA_Repair-Maintenance_Comp"/>
</dbReference>
<evidence type="ECO:0000313" key="1">
    <source>
        <dbReference type="EMBL" id="KYR01762.1"/>
    </source>
</evidence>
<dbReference type="InterPro" id="IPR029052">
    <property type="entry name" value="Metallo-depent_PP-like"/>
</dbReference>
<dbReference type="PANTHER" id="PTHR30337">
    <property type="entry name" value="COMPONENT OF ATP-DEPENDENT DSDNA EXONUCLEASE"/>
    <property type="match status" value="1"/>
</dbReference>
<dbReference type="EMBL" id="LODT01000006">
    <property type="protein sequence ID" value="KYR01762.1"/>
    <property type="molecule type" value="Genomic_DNA"/>
</dbReference>
<dbReference type="Gene3D" id="3.60.21.10">
    <property type="match status" value="1"/>
</dbReference>
<dbReference type="OrthoDB" id="18797at2759"/>
<dbReference type="InParanoid" id="A0A152A6A8"/>
<name>A0A152A6A8_TIELA</name>
<comment type="caution">
    <text evidence="1">The sequence shown here is derived from an EMBL/GenBank/DDBJ whole genome shotgun (WGS) entry which is preliminary data.</text>
</comment>
<sequence>MIKAFKPHHQLLYNRYYNFVSYSTNTNKIDGNKKEDWKKLLFTDLHVSTKTLDRTIQVLQKVREISVENRDGNGKPMDVVFLGDFWHQRNLLYVRHLDLLLQEFNEWDKQSIGTTLLVGNHDQVTLNGQVHGLQMFELYKHFKVCTDPFYDHNSKCAYLPWRETRVDQTMLFDRLSQEEYRNGGKWTVFAHAEVKGAISNGGYKSSGKIDEESIYGNKNIRSCYLGHYHKRQMIGDNVWYIGSPYQQNFGEMYDPHGVAIVNSLNIQPQFIDFTELPKHHKLTFPVDFQSVHKSKISDIKSKDYVEVKATKQHMKSDDYIKSLQHLPPSIELRRIMLNDDIPVITTAEGIKGKNGKQIKSISDKHSNVAFKLEDYIDHYVEEKVREQGDGTDDRVKELVYLGKDILSSIKQDSIVPLGRKVDIKKN</sequence>
<proteinExistence type="predicted"/>
<keyword evidence="2" id="KW-1185">Reference proteome</keyword>
<dbReference type="SUPFAM" id="SSF56300">
    <property type="entry name" value="Metallo-dependent phosphatases"/>
    <property type="match status" value="1"/>
</dbReference>
<organism evidence="1 2">
    <name type="scientific">Tieghemostelium lacteum</name>
    <name type="common">Slime mold</name>
    <name type="synonym">Dictyostelium lacteum</name>
    <dbReference type="NCBI Taxonomy" id="361077"/>
    <lineage>
        <taxon>Eukaryota</taxon>
        <taxon>Amoebozoa</taxon>
        <taxon>Evosea</taxon>
        <taxon>Eumycetozoa</taxon>
        <taxon>Dictyostelia</taxon>
        <taxon>Dictyosteliales</taxon>
        <taxon>Raperosteliaceae</taxon>
        <taxon>Tieghemostelium</taxon>
    </lineage>
</organism>
<evidence type="ECO:0000313" key="2">
    <source>
        <dbReference type="Proteomes" id="UP000076078"/>
    </source>
</evidence>
<dbReference type="STRING" id="361077.A0A152A6A8"/>
<accession>A0A152A6A8</accession>
<dbReference type="AlphaFoldDB" id="A0A152A6A8"/>
<gene>
    <name evidence="1" type="ORF">DLAC_01773</name>
</gene>
<dbReference type="Proteomes" id="UP000076078">
    <property type="component" value="Unassembled WGS sequence"/>
</dbReference>